<evidence type="ECO:0000313" key="1">
    <source>
        <dbReference type="EMBL" id="KAH0963923.1"/>
    </source>
</evidence>
<proteinExistence type="predicted"/>
<comment type="caution">
    <text evidence="1">The sequence shown here is derived from an EMBL/GenBank/DDBJ whole genome shotgun (WGS) entry which is preliminary data.</text>
</comment>
<dbReference type="SUPFAM" id="SSF56281">
    <property type="entry name" value="Metallo-hydrolase/oxidoreductase"/>
    <property type="match status" value="1"/>
</dbReference>
<dbReference type="Gene3D" id="3.60.15.10">
    <property type="entry name" value="Ribonuclease Z/Hydroxyacylglutathione hydrolase-like"/>
    <property type="match status" value="1"/>
</dbReference>
<dbReference type="Proteomes" id="UP000824596">
    <property type="component" value="Unassembled WGS sequence"/>
</dbReference>
<gene>
    <name evidence="1" type="ORF">HRG_04351</name>
</gene>
<dbReference type="OrthoDB" id="536211at2759"/>
<sequence length="145" mass="15693">MHHASLDTRRSSSSLELSSRFVPGAEEDNGLQQGDSNLDLGVTVYFIEDGNQAVMYERQPVAELASTCIGMMQERGANGNEIVLSHKHQDHVEGLTSSQLNQVSVLAQDNTKTAPAQDGAMVPDETYTDFKALSVGATNINVTHF</sequence>
<dbReference type="GeneID" id="68353480"/>
<name>A0A9P8MX50_9HYPO</name>
<evidence type="ECO:0000313" key="2">
    <source>
        <dbReference type="Proteomes" id="UP000824596"/>
    </source>
</evidence>
<dbReference type="RefSeq" id="XP_044721436.1">
    <property type="nucleotide sequence ID" value="XM_044862822.1"/>
</dbReference>
<reference evidence="1" key="1">
    <citation type="submission" date="2021-09" db="EMBL/GenBank/DDBJ databases">
        <title>A high-quality genome of the endoparasitic fungus Hirsutella rhossiliensis with a comparison of Hirsutella genomes reveals transposable elements contributing to genome size variation.</title>
        <authorList>
            <person name="Lin R."/>
            <person name="Jiao Y."/>
            <person name="Sun X."/>
            <person name="Ling J."/>
            <person name="Xie B."/>
            <person name="Cheng X."/>
        </authorList>
    </citation>
    <scope>NUCLEOTIDE SEQUENCE</scope>
    <source>
        <strain evidence="1">HR02</strain>
    </source>
</reference>
<dbReference type="InterPro" id="IPR036866">
    <property type="entry name" value="RibonucZ/Hydroxyglut_hydro"/>
</dbReference>
<accession>A0A9P8MX50</accession>
<dbReference type="AlphaFoldDB" id="A0A9P8MX50"/>
<dbReference type="EMBL" id="JAIZPD010000004">
    <property type="protein sequence ID" value="KAH0963923.1"/>
    <property type="molecule type" value="Genomic_DNA"/>
</dbReference>
<protein>
    <submittedName>
        <fullName evidence="1">Uncharacterized protein</fullName>
    </submittedName>
</protein>
<keyword evidence="2" id="KW-1185">Reference proteome</keyword>
<organism evidence="1 2">
    <name type="scientific">Hirsutella rhossiliensis</name>
    <dbReference type="NCBI Taxonomy" id="111463"/>
    <lineage>
        <taxon>Eukaryota</taxon>
        <taxon>Fungi</taxon>
        <taxon>Dikarya</taxon>
        <taxon>Ascomycota</taxon>
        <taxon>Pezizomycotina</taxon>
        <taxon>Sordariomycetes</taxon>
        <taxon>Hypocreomycetidae</taxon>
        <taxon>Hypocreales</taxon>
        <taxon>Ophiocordycipitaceae</taxon>
        <taxon>Hirsutella</taxon>
    </lineage>
</organism>